<feature type="transmembrane region" description="Helical" evidence="2">
    <location>
        <begin position="133"/>
        <end position="156"/>
    </location>
</feature>
<dbReference type="Proteomes" id="UP000231136">
    <property type="component" value="Unassembled WGS sequence"/>
</dbReference>
<feature type="compositionally biased region" description="Polar residues" evidence="1">
    <location>
        <begin position="10"/>
        <end position="37"/>
    </location>
</feature>
<evidence type="ECO:0000313" key="3">
    <source>
        <dbReference type="EMBL" id="PIP85978.1"/>
    </source>
</evidence>
<feature type="region of interest" description="Disordered" evidence="1">
    <location>
        <begin position="1"/>
        <end position="51"/>
    </location>
</feature>
<keyword evidence="2" id="KW-0472">Membrane</keyword>
<accession>A0A2H0DVU5</accession>
<comment type="caution">
    <text evidence="3">The sequence shown here is derived from an EMBL/GenBank/DDBJ whole genome shotgun (WGS) entry which is preliminary data.</text>
</comment>
<keyword evidence="2" id="KW-1133">Transmembrane helix</keyword>
<evidence type="ECO:0000256" key="1">
    <source>
        <dbReference type="SAM" id="MobiDB-lite"/>
    </source>
</evidence>
<evidence type="ECO:0000313" key="4">
    <source>
        <dbReference type="Proteomes" id="UP000231136"/>
    </source>
</evidence>
<dbReference type="AlphaFoldDB" id="A0A2H0DVU5"/>
<name>A0A2H0DVU5_9BACT</name>
<sequence>MPNDDLGQFPTPTSSSPPLADQSSISPTTNQISTEPFSTPPIETSLPIQEPRTNNHELATSAPAFEETPDVIPSIASVPITESPLPPTTTPAPDIQDLPVQQTELTTNNPELSTPHSPSEMPATVVPKGGSSFGAFITIIILLIAGVAIAAAVFLFSQSKQLKQQILEITQTLEKQKTTVTPTPTPTIIEFTTPTPSLESTISATPTPISSISAETALPLTSAPKALKIALNHQPNAQLILIKTENVTSPQTASTKYFFRQDLTTKKYLYVLISNNQEPEIVDKAIYVTPDNNIPSLNDLVLGNTLGIELNEAVGIANSLCLSDLCQTAYVKAQYIKSGDNVIWQLSFTPTDTTKETLIIQLNAQTKAVLYKSAGF</sequence>
<gene>
    <name evidence="3" type="ORF">COW83_01350</name>
</gene>
<proteinExistence type="predicted"/>
<evidence type="ECO:0000256" key="2">
    <source>
        <dbReference type="SAM" id="Phobius"/>
    </source>
</evidence>
<evidence type="ECO:0008006" key="5">
    <source>
        <dbReference type="Google" id="ProtNLM"/>
    </source>
</evidence>
<reference evidence="3 4" key="1">
    <citation type="submission" date="2017-09" db="EMBL/GenBank/DDBJ databases">
        <title>Depth-based differentiation of microbial function through sediment-hosted aquifers and enrichment of novel symbionts in the deep terrestrial subsurface.</title>
        <authorList>
            <person name="Probst A.J."/>
            <person name="Ladd B."/>
            <person name="Jarett J.K."/>
            <person name="Geller-Mcgrath D.E."/>
            <person name="Sieber C.M."/>
            <person name="Emerson J.B."/>
            <person name="Anantharaman K."/>
            <person name="Thomas B.C."/>
            <person name="Malmstrom R."/>
            <person name="Stieglmeier M."/>
            <person name="Klingl A."/>
            <person name="Woyke T."/>
            <person name="Ryan C.M."/>
            <person name="Banfield J.F."/>
        </authorList>
    </citation>
    <scope>NUCLEOTIDE SEQUENCE [LARGE SCALE GENOMIC DNA]</scope>
    <source>
        <strain evidence="3">CG22_combo_CG10-13_8_21_14_all_43_12</strain>
    </source>
</reference>
<dbReference type="EMBL" id="PCTR01000047">
    <property type="protein sequence ID" value="PIP85978.1"/>
    <property type="molecule type" value="Genomic_DNA"/>
</dbReference>
<protein>
    <recommendedName>
        <fullName evidence="5">PepSY domain-containing protein</fullName>
    </recommendedName>
</protein>
<keyword evidence="2" id="KW-0812">Transmembrane</keyword>
<organism evidence="3 4">
    <name type="scientific">Candidatus Collierbacteria bacterium CG22_combo_CG10-13_8_21_14_all_43_12</name>
    <dbReference type="NCBI Taxonomy" id="1974537"/>
    <lineage>
        <taxon>Bacteria</taxon>
        <taxon>Candidatus Collieribacteriota</taxon>
    </lineage>
</organism>